<dbReference type="RefSeq" id="WP_169963379.1">
    <property type="nucleotide sequence ID" value="NZ_JAFBEC010000008.1"/>
</dbReference>
<evidence type="ECO:0000313" key="1">
    <source>
        <dbReference type="EMBL" id="MBM7633851.1"/>
    </source>
</evidence>
<dbReference type="EMBL" id="JAFBEC010000008">
    <property type="protein sequence ID" value="MBM7633851.1"/>
    <property type="molecule type" value="Genomic_DNA"/>
</dbReference>
<accession>A0ABS2PES6</accession>
<gene>
    <name evidence="1" type="ORF">JOD17_002947</name>
</gene>
<comment type="caution">
    <text evidence="1">The sequence shown here is derived from an EMBL/GenBank/DDBJ whole genome shotgun (WGS) entry which is preliminary data.</text>
</comment>
<organism evidence="1 2">
    <name type="scientific">Geomicrobium sediminis</name>
    <dbReference type="NCBI Taxonomy" id="1347788"/>
    <lineage>
        <taxon>Bacteria</taxon>
        <taxon>Bacillati</taxon>
        <taxon>Bacillota</taxon>
        <taxon>Bacilli</taxon>
        <taxon>Bacillales</taxon>
        <taxon>Geomicrobium</taxon>
    </lineage>
</organism>
<evidence type="ECO:0000313" key="2">
    <source>
        <dbReference type="Proteomes" id="UP000741863"/>
    </source>
</evidence>
<keyword evidence="2" id="KW-1185">Reference proteome</keyword>
<name>A0ABS2PES6_9BACL</name>
<protein>
    <submittedName>
        <fullName evidence="1">Cobalamin biosynthesis Co2+ chelatase CbiK</fullName>
    </submittedName>
</protein>
<dbReference type="Proteomes" id="UP000741863">
    <property type="component" value="Unassembled WGS sequence"/>
</dbReference>
<reference evidence="1 2" key="1">
    <citation type="submission" date="2021-01" db="EMBL/GenBank/DDBJ databases">
        <title>Genomic Encyclopedia of Type Strains, Phase IV (KMG-IV): sequencing the most valuable type-strain genomes for metagenomic binning, comparative biology and taxonomic classification.</title>
        <authorList>
            <person name="Goeker M."/>
        </authorList>
    </citation>
    <scope>NUCLEOTIDE SEQUENCE [LARGE SCALE GENOMIC DNA]</scope>
    <source>
        <strain evidence="1 2">DSM 25540</strain>
    </source>
</reference>
<sequence length="66" mass="7611">MNIQSGEVVMFEGEEYEVLTKTSTIINDDFDSLGLTRFVIWLENLRTGKCKFVFEEDLEELVGDSE</sequence>
<proteinExistence type="predicted"/>